<dbReference type="Pfam" id="PF08448">
    <property type="entry name" value="PAS_4"/>
    <property type="match status" value="1"/>
</dbReference>
<dbReference type="SUPFAM" id="SSF55785">
    <property type="entry name" value="PYP-like sensor domain (PAS domain)"/>
    <property type="match status" value="3"/>
</dbReference>
<dbReference type="PANTHER" id="PTHR43065">
    <property type="entry name" value="SENSOR HISTIDINE KINASE"/>
    <property type="match status" value="1"/>
</dbReference>
<keyword evidence="16" id="KW-1185">Reference proteome</keyword>
<dbReference type="InterPro" id="IPR003661">
    <property type="entry name" value="HisK_dim/P_dom"/>
</dbReference>
<dbReference type="PANTHER" id="PTHR43065:SF42">
    <property type="entry name" value="TWO-COMPONENT SENSOR PPRA"/>
    <property type="match status" value="1"/>
</dbReference>
<evidence type="ECO:0000256" key="7">
    <source>
        <dbReference type="ARBA" id="ARBA00022840"/>
    </source>
</evidence>
<dbReference type="NCBIfam" id="TIGR00229">
    <property type="entry name" value="sensory_box"/>
    <property type="match status" value="2"/>
</dbReference>
<dbReference type="Proteomes" id="UP000580654">
    <property type="component" value="Unassembled WGS sequence"/>
</dbReference>
<keyword evidence="8" id="KW-0902">Two-component regulatory system</keyword>
<evidence type="ECO:0000256" key="10">
    <source>
        <dbReference type="SAM" id="Coils"/>
    </source>
</evidence>
<proteinExistence type="predicted"/>
<evidence type="ECO:0000256" key="3">
    <source>
        <dbReference type="ARBA" id="ARBA00022553"/>
    </source>
</evidence>
<evidence type="ECO:0000313" key="16">
    <source>
        <dbReference type="Proteomes" id="UP000580654"/>
    </source>
</evidence>
<feature type="domain" description="PAC" evidence="14">
    <location>
        <begin position="509"/>
        <end position="561"/>
    </location>
</feature>
<dbReference type="CDD" id="cd00082">
    <property type="entry name" value="HisKA"/>
    <property type="match status" value="1"/>
</dbReference>
<dbReference type="SMART" id="SM00091">
    <property type="entry name" value="PAS"/>
    <property type="match status" value="2"/>
</dbReference>
<dbReference type="EC" id="2.7.13.3" evidence="2"/>
<keyword evidence="6" id="KW-0418">Kinase</keyword>
<dbReference type="InterPro" id="IPR036097">
    <property type="entry name" value="HisK_dim/P_sf"/>
</dbReference>
<dbReference type="SUPFAM" id="SSF55781">
    <property type="entry name" value="GAF domain-like"/>
    <property type="match status" value="1"/>
</dbReference>
<dbReference type="InterPro" id="IPR005467">
    <property type="entry name" value="His_kinase_dom"/>
</dbReference>
<dbReference type="CDD" id="cd16919">
    <property type="entry name" value="HATPase_CckA-like"/>
    <property type="match status" value="1"/>
</dbReference>
<organism evidence="15 16">
    <name type="scientific">Muricoccus pecuniae</name>
    <dbReference type="NCBI Taxonomy" id="693023"/>
    <lineage>
        <taxon>Bacteria</taxon>
        <taxon>Pseudomonadati</taxon>
        <taxon>Pseudomonadota</taxon>
        <taxon>Alphaproteobacteria</taxon>
        <taxon>Acetobacterales</taxon>
        <taxon>Roseomonadaceae</taxon>
        <taxon>Muricoccus</taxon>
    </lineage>
</organism>
<protein>
    <recommendedName>
        <fullName evidence="2">histidine kinase</fullName>
        <ecNumber evidence="2">2.7.13.3</ecNumber>
    </recommendedName>
</protein>
<dbReference type="Pfam" id="PF02518">
    <property type="entry name" value="HATPase_c"/>
    <property type="match status" value="1"/>
</dbReference>
<evidence type="ECO:0000259" key="13">
    <source>
        <dbReference type="PROSITE" id="PS50112"/>
    </source>
</evidence>
<dbReference type="SUPFAM" id="SSF55874">
    <property type="entry name" value="ATPase domain of HSP90 chaperone/DNA topoisomerase II/histidine kinase"/>
    <property type="match status" value="1"/>
</dbReference>
<dbReference type="Gene3D" id="3.40.50.2300">
    <property type="match status" value="1"/>
</dbReference>
<dbReference type="Pfam" id="PF00072">
    <property type="entry name" value="Response_reg"/>
    <property type="match status" value="1"/>
</dbReference>
<dbReference type="InterPro" id="IPR001789">
    <property type="entry name" value="Sig_transdc_resp-reg_receiver"/>
</dbReference>
<keyword evidence="5" id="KW-0547">Nucleotide-binding</keyword>
<dbReference type="PROSITE" id="PS50112">
    <property type="entry name" value="PAS"/>
    <property type="match status" value="2"/>
</dbReference>
<comment type="caution">
    <text evidence="15">The sequence shown here is derived from an EMBL/GenBank/DDBJ whole genome shotgun (WGS) entry which is preliminary data.</text>
</comment>
<feature type="domain" description="PAC" evidence="14">
    <location>
        <begin position="255"/>
        <end position="308"/>
    </location>
</feature>
<dbReference type="GO" id="GO:0000155">
    <property type="term" value="F:phosphorelay sensor kinase activity"/>
    <property type="evidence" value="ECO:0007669"/>
    <property type="project" value="InterPro"/>
</dbReference>
<dbReference type="InterPro" id="IPR013655">
    <property type="entry name" value="PAS_fold_3"/>
</dbReference>
<evidence type="ECO:0000259" key="11">
    <source>
        <dbReference type="PROSITE" id="PS50109"/>
    </source>
</evidence>
<dbReference type="InterPro" id="IPR000700">
    <property type="entry name" value="PAS-assoc_C"/>
</dbReference>
<dbReference type="SMART" id="SM00065">
    <property type="entry name" value="GAF"/>
    <property type="match status" value="1"/>
</dbReference>
<name>A0A840YL60_9PROT</name>
<dbReference type="Gene3D" id="3.30.450.40">
    <property type="match status" value="1"/>
</dbReference>
<dbReference type="SUPFAM" id="SSF52172">
    <property type="entry name" value="CheY-like"/>
    <property type="match status" value="1"/>
</dbReference>
<feature type="coiled-coil region" evidence="10">
    <location>
        <begin position="552"/>
        <end position="583"/>
    </location>
</feature>
<evidence type="ECO:0000256" key="8">
    <source>
        <dbReference type="ARBA" id="ARBA00023012"/>
    </source>
</evidence>
<dbReference type="GO" id="GO:0005524">
    <property type="term" value="F:ATP binding"/>
    <property type="evidence" value="ECO:0007669"/>
    <property type="project" value="UniProtKB-KW"/>
</dbReference>
<evidence type="ECO:0000256" key="5">
    <source>
        <dbReference type="ARBA" id="ARBA00022741"/>
    </source>
</evidence>
<dbReference type="Gene3D" id="1.10.287.130">
    <property type="match status" value="1"/>
</dbReference>
<dbReference type="SMART" id="SM00448">
    <property type="entry name" value="REC"/>
    <property type="match status" value="1"/>
</dbReference>
<dbReference type="PRINTS" id="PR00344">
    <property type="entry name" value="BCTRLSENSOR"/>
</dbReference>
<dbReference type="InterPro" id="IPR011006">
    <property type="entry name" value="CheY-like_superfamily"/>
</dbReference>
<keyword evidence="3 9" id="KW-0597">Phosphoprotein</keyword>
<dbReference type="RefSeq" id="WP_221300140.1">
    <property type="nucleotide sequence ID" value="NZ_JACIJD010000023.1"/>
</dbReference>
<dbReference type="InterPro" id="IPR001610">
    <property type="entry name" value="PAC"/>
</dbReference>
<dbReference type="EMBL" id="JACIJD010000023">
    <property type="protein sequence ID" value="MBB5695782.1"/>
    <property type="molecule type" value="Genomic_DNA"/>
</dbReference>
<dbReference type="Gene3D" id="3.30.565.10">
    <property type="entry name" value="Histidine kinase-like ATPase, C-terminal domain"/>
    <property type="match status" value="1"/>
</dbReference>
<dbReference type="SMART" id="SM00387">
    <property type="entry name" value="HATPase_c"/>
    <property type="match status" value="1"/>
</dbReference>
<evidence type="ECO:0000259" key="14">
    <source>
        <dbReference type="PROSITE" id="PS50113"/>
    </source>
</evidence>
<dbReference type="Pfam" id="PF00512">
    <property type="entry name" value="HisKA"/>
    <property type="match status" value="1"/>
</dbReference>
<dbReference type="CDD" id="cd00130">
    <property type="entry name" value="PAS"/>
    <property type="match status" value="3"/>
</dbReference>
<dbReference type="InterPro" id="IPR013767">
    <property type="entry name" value="PAS_fold"/>
</dbReference>
<dbReference type="InterPro" id="IPR029016">
    <property type="entry name" value="GAF-like_dom_sf"/>
</dbReference>
<dbReference type="AlphaFoldDB" id="A0A840YL60"/>
<dbReference type="InterPro" id="IPR035965">
    <property type="entry name" value="PAS-like_dom_sf"/>
</dbReference>
<dbReference type="Gene3D" id="2.10.70.100">
    <property type="match status" value="1"/>
</dbReference>
<dbReference type="InterPro" id="IPR036890">
    <property type="entry name" value="HATPase_C_sf"/>
</dbReference>
<comment type="catalytic activity">
    <reaction evidence="1">
        <text>ATP + protein L-histidine = ADP + protein N-phospho-L-histidine.</text>
        <dbReference type="EC" id="2.7.13.3"/>
    </reaction>
</comment>
<feature type="domain" description="Response regulatory" evidence="12">
    <location>
        <begin position="846"/>
        <end position="962"/>
    </location>
</feature>
<reference evidence="15 16" key="1">
    <citation type="submission" date="2020-08" db="EMBL/GenBank/DDBJ databases">
        <title>Genomic Encyclopedia of Type Strains, Phase IV (KMG-IV): sequencing the most valuable type-strain genomes for metagenomic binning, comparative biology and taxonomic classification.</title>
        <authorList>
            <person name="Goeker M."/>
        </authorList>
    </citation>
    <scope>NUCLEOTIDE SEQUENCE [LARGE SCALE GENOMIC DNA]</scope>
    <source>
        <strain evidence="15 16">DSM 25622</strain>
    </source>
</reference>
<keyword evidence="4" id="KW-0808">Transferase</keyword>
<gene>
    <name evidence="15" type="ORF">FHS87_003849</name>
</gene>
<dbReference type="CDD" id="cd18161">
    <property type="entry name" value="REC_hyHK_blue-like"/>
    <property type="match status" value="1"/>
</dbReference>
<dbReference type="GO" id="GO:0006355">
    <property type="term" value="P:regulation of DNA-templated transcription"/>
    <property type="evidence" value="ECO:0007669"/>
    <property type="project" value="InterPro"/>
</dbReference>
<feature type="domain" description="PAC" evidence="14">
    <location>
        <begin position="385"/>
        <end position="437"/>
    </location>
</feature>
<dbReference type="InterPro" id="IPR003594">
    <property type="entry name" value="HATPase_dom"/>
</dbReference>
<dbReference type="PROSITE" id="PS50113">
    <property type="entry name" value="PAC"/>
    <property type="match status" value="3"/>
</dbReference>
<dbReference type="SMART" id="SM00086">
    <property type="entry name" value="PAC"/>
    <property type="match status" value="3"/>
</dbReference>
<evidence type="ECO:0000256" key="2">
    <source>
        <dbReference type="ARBA" id="ARBA00012438"/>
    </source>
</evidence>
<accession>A0A840YL60</accession>
<dbReference type="Pfam" id="PF00989">
    <property type="entry name" value="PAS"/>
    <property type="match status" value="1"/>
</dbReference>
<dbReference type="SUPFAM" id="SSF47384">
    <property type="entry name" value="Homodimeric domain of signal transducing histidine kinase"/>
    <property type="match status" value="1"/>
</dbReference>
<evidence type="ECO:0000313" key="15">
    <source>
        <dbReference type="EMBL" id="MBB5695782.1"/>
    </source>
</evidence>
<evidence type="ECO:0000256" key="1">
    <source>
        <dbReference type="ARBA" id="ARBA00000085"/>
    </source>
</evidence>
<dbReference type="InterPro" id="IPR000014">
    <property type="entry name" value="PAS"/>
</dbReference>
<keyword evidence="7" id="KW-0067">ATP-binding</keyword>
<dbReference type="SMART" id="SM00388">
    <property type="entry name" value="HisKA"/>
    <property type="match status" value="1"/>
</dbReference>
<dbReference type="Pfam" id="PF08447">
    <property type="entry name" value="PAS_3"/>
    <property type="match status" value="1"/>
</dbReference>
<sequence length="967" mass="106922">MTEQNQGRAWTEPERLAALGRYNILDTPPEQDFDDLVRMAADLLGAPVAAVNLIAEDRQWFKAEIGLGVREMPLDNSICSRVILSPGELVIPDLLKDPRFDRNPLVTSEPGLRFYAGELLETPDGLPLGTLCVLDTKPRPDGLSDQQRFALKTLARQVMSQMNLRRSLAQQERLRAEQAHSEALRRQVLDSATDFAIVSMDLARNVTGWNTGAANILGWTEAEMLGRSADLIFTPDDRDAKVPEAEMWRAAKDGRAIDERWHQRKDGSRFWASGEMMTLRDERGTHTGYLKMLRDRTEQHLSGEALTAVNERLRMAQRATRDAIWDWSFGDDRVLWNDALEEAYGWRSEQVEPTGEWWLAQIHPEDREAVNQSIHAVIDGTGAIWTGEYRFRRADGSYAEVLDRGSVIRGPDGRATRMIGAMLDISERKRTVAILRASEARLRAVVSASSEVLYSMSADWREMRQLTGSGFLADTTTANSSWLTDYIPLEEQPRVRAAIHEAIRTKSLLHLEHKVRLADGGVGWTLSRAVPLLDANGEITEWFGAASDVTARREAEEALRRLNETLEQRVAERTTDLMLAEEQLRQAQKMEAVGQLTGGIAHDFNNLLAGITGSLELLSTRITQGRLKDVDRYVAAAQGAAKRAAALTHRLLAFSRRQTLDPRPTDANRLVAGMEDLIRRTVGPSVEVEVVGTAGLWTTLADPNQLESALLNLCINARDAMPEGGRLTIETANRWLDGRAARERDLRTGQYISLCVSDTGTGMPPEVIERAFDPFYTTKPIGQGTGLGLSMIYGFVRQSGGQTRIYSEVGQGTMVCLYLPRHLGEAEPPEVVPDLADAPRAGLGETVLVVDDEPTVRMLVMDVLEDLGYAAIEASDGPSGLKVLQSDARIDLLVSDVGLPGGMNGRQMADAARVSRPDLKVLFITGYAENAVVGHGYLDPGMHVITKPFAMETLASWIKELITAPTP</sequence>
<keyword evidence="10" id="KW-0175">Coiled coil</keyword>
<dbReference type="InterPro" id="IPR003018">
    <property type="entry name" value="GAF"/>
</dbReference>
<feature type="domain" description="PAS" evidence="13">
    <location>
        <begin position="309"/>
        <end position="381"/>
    </location>
</feature>
<evidence type="ECO:0000259" key="12">
    <source>
        <dbReference type="PROSITE" id="PS50110"/>
    </source>
</evidence>
<dbReference type="InterPro" id="IPR004358">
    <property type="entry name" value="Sig_transdc_His_kin-like_C"/>
</dbReference>
<feature type="domain" description="PAS" evidence="13">
    <location>
        <begin position="181"/>
        <end position="239"/>
    </location>
</feature>
<feature type="modified residue" description="4-aspartylphosphate" evidence="9">
    <location>
        <position position="896"/>
    </location>
</feature>
<evidence type="ECO:0000256" key="9">
    <source>
        <dbReference type="PROSITE-ProRule" id="PRU00169"/>
    </source>
</evidence>
<dbReference type="Gene3D" id="3.30.450.20">
    <property type="entry name" value="PAS domain"/>
    <property type="match status" value="3"/>
</dbReference>
<evidence type="ECO:0000256" key="6">
    <source>
        <dbReference type="ARBA" id="ARBA00022777"/>
    </source>
</evidence>
<dbReference type="PROSITE" id="PS50109">
    <property type="entry name" value="HIS_KIN"/>
    <property type="match status" value="1"/>
</dbReference>
<feature type="domain" description="Histidine kinase" evidence="11">
    <location>
        <begin position="599"/>
        <end position="823"/>
    </location>
</feature>
<evidence type="ECO:0000256" key="4">
    <source>
        <dbReference type="ARBA" id="ARBA00022679"/>
    </source>
</evidence>
<dbReference type="PROSITE" id="PS50110">
    <property type="entry name" value="RESPONSE_REGULATORY"/>
    <property type="match status" value="1"/>
</dbReference>
<dbReference type="InterPro" id="IPR013656">
    <property type="entry name" value="PAS_4"/>
</dbReference>